<feature type="non-terminal residue" evidence="2">
    <location>
        <position position="78"/>
    </location>
</feature>
<evidence type="ECO:0000313" key="2">
    <source>
        <dbReference type="EMBL" id="MCV7172465.1"/>
    </source>
</evidence>
<organism evidence="2 3">
    <name type="scientific">[Mycobacterium] manitobense</name>
    <dbReference type="NCBI Taxonomy" id="190147"/>
    <lineage>
        <taxon>Bacteria</taxon>
        <taxon>Bacillati</taxon>
        <taxon>Actinomycetota</taxon>
        <taxon>Actinomycetes</taxon>
        <taxon>Mycobacteriales</taxon>
        <taxon>Mycobacteriaceae</taxon>
        <taxon>Mycolicibacterium</taxon>
    </lineage>
</organism>
<comment type="caution">
    <text evidence="2">The sequence shown here is derived from an EMBL/GenBank/DDBJ whole genome shotgun (WGS) entry which is preliminary data.</text>
</comment>
<dbReference type="EMBL" id="JACKSJ010000185">
    <property type="protein sequence ID" value="MCV7172465.1"/>
    <property type="molecule type" value="Genomic_DNA"/>
</dbReference>
<protein>
    <submittedName>
        <fullName evidence="2">Uncharacterized protein</fullName>
    </submittedName>
</protein>
<keyword evidence="3" id="KW-1185">Reference proteome</keyword>
<feature type="chain" id="PRO_5040810706" evidence="1">
    <location>
        <begin position="32"/>
        <end position="78"/>
    </location>
</feature>
<name>A0A9X2YS01_9MYCO</name>
<gene>
    <name evidence="2" type="ORF">H7I41_21340</name>
</gene>
<evidence type="ECO:0000313" key="3">
    <source>
        <dbReference type="Proteomes" id="UP001140293"/>
    </source>
</evidence>
<feature type="signal peptide" evidence="1">
    <location>
        <begin position="1"/>
        <end position="31"/>
    </location>
</feature>
<reference evidence="2" key="1">
    <citation type="submission" date="2020-07" db="EMBL/GenBank/DDBJ databases">
        <authorList>
            <person name="Pettersson B.M.F."/>
            <person name="Behra P.R.K."/>
            <person name="Ramesh M."/>
            <person name="Das S."/>
            <person name="Dasgupta S."/>
            <person name="Kirsebom L.A."/>
        </authorList>
    </citation>
    <scope>NUCLEOTIDE SEQUENCE</scope>
    <source>
        <strain evidence="2">DSM 44615</strain>
    </source>
</reference>
<evidence type="ECO:0000256" key="1">
    <source>
        <dbReference type="SAM" id="SignalP"/>
    </source>
</evidence>
<keyword evidence="1" id="KW-0732">Signal</keyword>
<proteinExistence type="predicted"/>
<dbReference type="AlphaFoldDB" id="A0A9X2YS01"/>
<reference evidence="2" key="2">
    <citation type="journal article" date="2022" name="BMC Genomics">
        <title>Comparative genome analysis of mycobacteria focusing on tRNA and non-coding RNA.</title>
        <authorList>
            <person name="Behra P.R.K."/>
            <person name="Pettersson B.M.F."/>
            <person name="Ramesh M."/>
            <person name="Das S."/>
            <person name="Dasgupta S."/>
            <person name="Kirsebom L.A."/>
        </authorList>
    </citation>
    <scope>NUCLEOTIDE SEQUENCE</scope>
    <source>
        <strain evidence="2">DSM 44615</strain>
    </source>
</reference>
<sequence>MKFTRKAFATSVIAAVGAVPLALAFSAVATAQPAAPAPVPAVPGLEQLANAPQMLQGMASALTGTPAAPVTPPPTASA</sequence>
<accession>A0A9X2YS01</accession>
<dbReference type="Proteomes" id="UP001140293">
    <property type="component" value="Unassembled WGS sequence"/>
</dbReference>